<dbReference type="RefSeq" id="WP_086614929.1">
    <property type="nucleotide sequence ID" value="NZ_MTPX02000031.1"/>
</dbReference>
<dbReference type="EMBL" id="MTPX02000031">
    <property type="protein sequence ID" value="PHP53154.1"/>
    <property type="molecule type" value="Genomic_DNA"/>
</dbReference>
<name>A0ABX4MGA3_9ACTO</name>
<feature type="region of interest" description="Disordered" evidence="1">
    <location>
        <begin position="1"/>
        <end position="32"/>
    </location>
</feature>
<keyword evidence="3" id="KW-1185">Reference proteome</keyword>
<dbReference type="Gene3D" id="3.40.50.300">
    <property type="entry name" value="P-loop containing nucleotide triphosphate hydrolases"/>
    <property type="match status" value="1"/>
</dbReference>
<protein>
    <recommendedName>
        <fullName evidence="4">Uridine kinase</fullName>
    </recommendedName>
</protein>
<reference evidence="2 3" key="1">
    <citation type="submission" date="2017-10" db="EMBL/GenBank/DDBJ databases">
        <title>Draft genome sequence of cellulolytic Actinomyces sp CtC72 isolated from cattle rumen fluid.</title>
        <authorList>
            <person name="Joshi A.J."/>
            <person name="Vasudevan G."/>
            <person name="Lanjekar V.B."/>
            <person name="Hivarkar S."/>
            <person name="Engineer A."/>
            <person name="Pore S.D."/>
            <person name="Dhakephalkar P.K."/>
            <person name="Dagar S."/>
        </authorList>
    </citation>
    <scope>NUCLEOTIDE SEQUENCE [LARGE SCALE GENOMIC DNA]</scope>
    <source>
        <strain evidence="3">CtC72</strain>
    </source>
</reference>
<evidence type="ECO:0000313" key="3">
    <source>
        <dbReference type="Proteomes" id="UP000194577"/>
    </source>
</evidence>
<accession>A0ABX4MGA3</accession>
<dbReference type="Proteomes" id="UP000194577">
    <property type="component" value="Unassembled WGS sequence"/>
</dbReference>
<dbReference type="InterPro" id="IPR027417">
    <property type="entry name" value="P-loop_NTPase"/>
</dbReference>
<evidence type="ECO:0000256" key="1">
    <source>
        <dbReference type="SAM" id="MobiDB-lite"/>
    </source>
</evidence>
<evidence type="ECO:0000313" key="2">
    <source>
        <dbReference type="EMBL" id="PHP53154.1"/>
    </source>
</evidence>
<sequence length="246" mass="26509">MPSSSDRSDAAAASASVTPRTVPAPDLRLPPEEPAVRSWSVTTLPDLLRHVHALAGEPTGRPAVVAVDGRSGSGKTTLTRRLAALEPGAQMLHIDDLDWNEPLYQWDHLLVEVLTRLRADGALEFSPPAWLRHGRAGAITIATDAPLVLVEGTGAGMRAVAGLIDAHLWVQTDYAVAEERGIGRDIADGTNGDAEESVRFWHDWQAAERPFFAADRPWERADAVVCGQALPGVGPDEVAWTTRPWT</sequence>
<evidence type="ECO:0008006" key="4">
    <source>
        <dbReference type="Google" id="ProtNLM"/>
    </source>
</evidence>
<feature type="compositionally biased region" description="Low complexity" evidence="1">
    <location>
        <begin position="1"/>
        <end position="21"/>
    </location>
</feature>
<proteinExistence type="predicted"/>
<organism evidence="2 3">
    <name type="scientific">Actinomyces ruminis</name>
    <dbReference type="NCBI Taxonomy" id="1937003"/>
    <lineage>
        <taxon>Bacteria</taxon>
        <taxon>Bacillati</taxon>
        <taxon>Actinomycetota</taxon>
        <taxon>Actinomycetes</taxon>
        <taxon>Actinomycetales</taxon>
        <taxon>Actinomycetaceae</taxon>
        <taxon>Actinomyces</taxon>
    </lineage>
</organism>
<comment type="caution">
    <text evidence="2">The sequence shown here is derived from an EMBL/GenBank/DDBJ whole genome shotgun (WGS) entry which is preliminary data.</text>
</comment>
<gene>
    <name evidence="2" type="ORF">BW737_004910</name>
</gene>
<dbReference type="SUPFAM" id="SSF52540">
    <property type="entry name" value="P-loop containing nucleoside triphosphate hydrolases"/>
    <property type="match status" value="1"/>
</dbReference>